<feature type="domain" description="HTH tetR-type" evidence="5">
    <location>
        <begin position="3"/>
        <end position="63"/>
    </location>
</feature>
<dbReference type="PANTHER" id="PTHR30055:SF234">
    <property type="entry name" value="HTH-TYPE TRANSCRIPTIONAL REGULATOR BETI"/>
    <property type="match status" value="1"/>
</dbReference>
<evidence type="ECO:0000256" key="1">
    <source>
        <dbReference type="ARBA" id="ARBA00023015"/>
    </source>
</evidence>
<protein>
    <submittedName>
        <fullName evidence="6">TetR/AcrR family transcriptional regulator</fullName>
    </submittedName>
</protein>
<reference evidence="6 7" key="1">
    <citation type="journal article" date="2014" name="Int. J. Syst. Evol. Microbiol.">
        <title>Streptomyces hoynatensis sp. nov., isolated from deep marine sediment.</title>
        <authorList>
            <person name="Veyisoglu A."/>
            <person name="Sahin N."/>
        </authorList>
    </citation>
    <scope>NUCLEOTIDE SEQUENCE [LARGE SCALE GENOMIC DNA]</scope>
    <source>
        <strain evidence="6 7">KCTC 29097</strain>
    </source>
</reference>
<dbReference type="PROSITE" id="PS50977">
    <property type="entry name" value="HTH_TETR_2"/>
    <property type="match status" value="1"/>
</dbReference>
<comment type="caution">
    <text evidence="6">The sequence shown here is derived from an EMBL/GenBank/DDBJ whole genome shotgun (WGS) entry which is preliminary data.</text>
</comment>
<dbReference type="GO" id="GO:0003700">
    <property type="term" value="F:DNA-binding transcription factor activity"/>
    <property type="evidence" value="ECO:0007669"/>
    <property type="project" value="TreeGrafter"/>
</dbReference>
<dbReference type="InterPro" id="IPR001647">
    <property type="entry name" value="HTH_TetR"/>
</dbReference>
<dbReference type="InterPro" id="IPR023772">
    <property type="entry name" value="DNA-bd_HTH_TetR-type_CS"/>
</dbReference>
<proteinExistence type="predicted"/>
<organism evidence="6 7">
    <name type="scientific">Streptomyces hoynatensis</name>
    <dbReference type="NCBI Taxonomy" id="1141874"/>
    <lineage>
        <taxon>Bacteria</taxon>
        <taxon>Bacillati</taxon>
        <taxon>Actinomycetota</taxon>
        <taxon>Actinomycetes</taxon>
        <taxon>Kitasatosporales</taxon>
        <taxon>Streptomycetaceae</taxon>
        <taxon>Streptomyces</taxon>
    </lineage>
</organism>
<keyword evidence="2 4" id="KW-0238">DNA-binding</keyword>
<dbReference type="AlphaFoldDB" id="A0A3A9YSN2"/>
<dbReference type="InterPro" id="IPR009057">
    <property type="entry name" value="Homeodomain-like_sf"/>
</dbReference>
<evidence type="ECO:0000256" key="2">
    <source>
        <dbReference type="ARBA" id="ARBA00023125"/>
    </source>
</evidence>
<evidence type="ECO:0000259" key="5">
    <source>
        <dbReference type="PROSITE" id="PS50977"/>
    </source>
</evidence>
<gene>
    <name evidence="6" type="ORF">D7294_22640</name>
</gene>
<dbReference type="PANTHER" id="PTHR30055">
    <property type="entry name" value="HTH-TYPE TRANSCRIPTIONAL REGULATOR RUTR"/>
    <property type="match status" value="1"/>
</dbReference>
<name>A0A3A9YSN2_9ACTN</name>
<sequence>MREQSRARITAAALELFAQRGFEATSLSAVTRAAGVSQGLASYYFSTKRDLLASVFAAWLDQICGLMISAGEEEDPERGLARLIDGVLTGAGANLSVTRLMLALMVQPSARSVFAEVETASAERVAAAEAAVESLFAARGAEDPALEHVMFRSVLEGVTFKLAVYEDTYPLEDARRHLYRLYRLPEPQPLFAERTGPIRLRAARPEA</sequence>
<dbReference type="OrthoDB" id="116659at2"/>
<evidence type="ECO:0000313" key="7">
    <source>
        <dbReference type="Proteomes" id="UP000272474"/>
    </source>
</evidence>
<keyword evidence="7" id="KW-1185">Reference proteome</keyword>
<keyword evidence="3" id="KW-0804">Transcription</keyword>
<dbReference type="InterPro" id="IPR050109">
    <property type="entry name" value="HTH-type_TetR-like_transc_reg"/>
</dbReference>
<keyword evidence="1" id="KW-0805">Transcription regulation</keyword>
<dbReference type="Pfam" id="PF00440">
    <property type="entry name" value="TetR_N"/>
    <property type="match status" value="1"/>
</dbReference>
<dbReference type="SUPFAM" id="SSF46689">
    <property type="entry name" value="Homeodomain-like"/>
    <property type="match status" value="1"/>
</dbReference>
<dbReference type="PRINTS" id="PR00455">
    <property type="entry name" value="HTHTETR"/>
</dbReference>
<accession>A0A3A9YSN2</accession>
<dbReference type="GO" id="GO:0000976">
    <property type="term" value="F:transcription cis-regulatory region binding"/>
    <property type="evidence" value="ECO:0007669"/>
    <property type="project" value="TreeGrafter"/>
</dbReference>
<dbReference type="Gene3D" id="1.10.357.10">
    <property type="entry name" value="Tetracycline Repressor, domain 2"/>
    <property type="match status" value="1"/>
</dbReference>
<dbReference type="PROSITE" id="PS01081">
    <property type="entry name" value="HTH_TETR_1"/>
    <property type="match status" value="1"/>
</dbReference>
<evidence type="ECO:0000313" key="6">
    <source>
        <dbReference type="EMBL" id="RKN39048.1"/>
    </source>
</evidence>
<evidence type="ECO:0000256" key="4">
    <source>
        <dbReference type="PROSITE-ProRule" id="PRU00335"/>
    </source>
</evidence>
<feature type="DNA-binding region" description="H-T-H motif" evidence="4">
    <location>
        <begin position="26"/>
        <end position="45"/>
    </location>
</feature>
<dbReference type="EMBL" id="RBAL01000015">
    <property type="protein sequence ID" value="RKN39048.1"/>
    <property type="molecule type" value="Genomic_DNA"/>
</dbReference>
<dbReference type="Proteomes" id="UP000272474">
    <property type="component" value="Unassembled WGS sequence"/>
</dbReference>
<evidence type="ECO:0000256" key="3">
    <source>
        <dbReference type="ARBA" id="ARBA00023163"/>
    </source>
</evidence>